<reference evidence="2 3" key="1">
    <citation type="submission" date="2016-11" db="EMBL/GenBank/DDBJ databases">
        <title>Comparative genomics of Bartonella apis.</title>
        <authorList>
            <person name="Engel P."/>
        </authorList>
    </citation>
    <scope>NUCLEOTIDE SEQUENCE [LARGE SCALE GENOMIC DNA]</scope>
    <source>
        <strain evidence="2 3">BBC0178</strain>
    </source>
</reference>
<accession>A0A1U9MDN7</accession>
<dbReference type="OrthoDB" id="8442940at2"/>
<proteinExistence type="predicted"/>
<dbReference type="EMBL" id="CP015820">
    <property type="protein sequence ID" value="AQT43438.1"/>
    <property type="molecule type" value="Genomic_DNA"/>
</dbReference>
<keyword evidence="3" id="KW-1185">Reference proteome</keyword>
<protein>
    <submittedName>
        <fullName evidence="2">Uncharacterized protein</fullName>
    </submittedName>
</protein>
<feature type="region of interest" description="Disordered" evidence="1">
    <location>
        <begin position="84"/>
        <end position="171"/>
    </location>
</feature>
<evidence type="ECO:0000313" key="3">
    <source>
        <dbReference type="Proteomes" id="UP000189660"/>
    </source>
</evidence>
<dbReference type="KEGG" id="bapa:BBC0178_019970"/>
<name>A0A1U9MDN7_9HYPH</name>
<dbReference type="AlphaFoldDB" id="A0A1U9MDN7"/>
<dbReference type="Proteomes" id="UP000189660">
    <property type="component" value="Chromosome"/>
</dbReference>
<sequence length="231" mass="24918">MANFAGLLKKTIDAQENPTPDLRARVYARARETVVRKLAETGVSPTVAEAQLQALDDAIKSVEADYVAVEQELLSNILVKKPEAQSSIEPAPVSPSDKLSKHGPEPEKQESGTGKSEFGESGLNASEKVAPSTAPIFPAGNTVDNPDRLDGEASNKTAEQTALEPETGSSAAVEIGRTQNLKGIIIKLPVIRSETKIKMVISVKEHLLFLASRFLITTRHRLQRLMKGNKS</sequence>
<gene>
    <name evidence="2" type="ORF">BBC0178_019970</name>
</gene>
<evidence type="ECO:0000256" key="1">
    <source>
        <dbReference type="SAM" id="MobiDB-lite"/>
    </source>
</evidence>
<dbReference type="RefSeq" id="WP_078040072.1">
    <property type="nucleotide sequence ID" value="NZ_CP015820.1"/>
</dbReference>
<evidence type="ECO:0000313" key="2">
    <source>
        <dbReference type="EMBL" id="AQT43438.1"/>
    </source>
</evidence>
<feature type="compositionally biased region" description="Basic and acidic residues" evidence="1">
    <location>
        <begin position="98"/>
        <end position="110"/>
    </location>
</feature>
<organism evidence="2 3">
    <name type="scientific">Bartonella apihabitans</name>
    <dbReference type="NCBI Taxonomy" id="2750929"/>
    <lineage>
        <taxon>Bacteria</taxon>
        <taxon>Pseudomonadati</taxon>
        <taxon>Pseudomonadota</taxon>
        <taxon>Alphaproteobacteria</taxon>
        <taxon>Hyphomicrobiales</taxon>
        <taxon>Bartonellaceae</taxon>
        <taxon>Bartonella</taxon>
    </lineage>
</organism>